<dbReference type="EMBL" id="UINC01212461">
    <property type="protein sequence ID" value="SVE36800.1"/>
    <property type="molecule type" value="Genomic_DNA"/>
</dbReference>
<gene>
    <name evidence="1" type="ORF">METZ01_LOCUS489654</name>
</gene>
<sequence length="36" mass="4117">MIWVFQISQFNKKSTHNNGPALRVKCIIDEVAGKEN</sequence>
<accession>A0A383CXM5</accession>
<protein>
    <submittedName>
        <fullName evidence="1">Uncharacterized protein</fullName>
    </submittedName>
</protein>
<name>A0A383CXM5_9ZZZZ</name>
<reference evidence="1" key="1">
    <citation type="submission" date="2018-05" db="EMBL/GenBank/DDBJ databases">
        <authorList>
            <person name="Lanie J.A."/>
            <person name="Ng W.-L."/>
            <person name="Kazmierczak K.M."/>
            <person name="Andrzejewski T.M."/>
            <person name="Davidsen T.M."/>
            <person name="Wayne K.J."/>
            <person name="Tettelin H."/>
            <person name="Glass J.I."/>
            <person name="Rusch D."/>
            <person name="Podicherti R."/>
            <person name="Tsui H.-C.T."/>
            <person name="Winkler M.E."/>
        </authorList>
    </citation>
    <scope>NUCLEOTIDE SEQUENCE</scope>
</reference>
<proteinExistence type="predicted"/>
<organism evidence="1">
    <name type="scientific">marine metagenome</name>
    <dbReference type="NCBI Taxonomy" id="408172"/>
    <lineage>
        <taxon>unclassified sequences</taxon>
        <taxon>metagenomes</taxon>
        <taxon>ecological metagenomes</taxon>
    </lineage>
</organism>
<evidence type="ECO:0000313" key="1">
    <source>
        <dbReference type="EMBL" id="SVE36800.1"/>
    </source>
</evidence>
<dbReference type="AlphaFoldDB" id="A0A383CXM5"/>